<proteinExistence type="predicted"/>
<keyword evidence="3" id="KW-0804">Transcription</keyword>
<dbReference type="InterPro" id="IPR011663">
    <property type="entry name" value="UTRA"/>
</dbReference>
<reference evidence="5 6" key="1">
    <citation type="journal article" date="2011" name="Int. J. Syst. Evol. Microbiol.">
        <title>Zhongshania antarctica gen. nov., sp. nov. and Zhongshania guokunii sp. nov., gammaproteobacteria respectively isolated from coastal attached (fast) ice and surface seawater of the Antarctic.</title>
        <authorList>
            <person name="Li H.J."/>
            <person name="Zhang X.Y."/>
            <person name="Chen C.X."/>
            <person name="Zhang Y.J."/>
            <person name="Gao Z.M."/>
            <person name="Yu Y."/>
            <person name="Chen X.L."/>
            <person name="Chen B."/>
            <person name="Zhang Y.Z."/>
        </authorList>
    </citation>
    <scope>NUCLEOTIDE SEQUENCE [LARGE SCALE GENOMIC DNA]</scope>
    <source>
        <strain evidence="5 6">15-R06ZXC-3</strain>
    </source>
</reference>
<dbReference type="EMBL" id="JBFRYC010000012">
    <property type="protein sequence ID" value="MEX1663149.1"/>
    <property type="molecule type" value="Genomic_DNA"/>
</dbReference>
<dbReference type="Gene3D" id="3.40.1410.10">
    <property type="entry name" value="Chorismate lyase-like"/>
    <property type="match status" value="1"/>
</dbReference>
<evidence type="ECO:0000256" key="3">
    <source>
        <dbReference type="ARBA" id="ARBA00023163"/>
    </source>
</evidence>
<dbReference type="PANTHER" id="PTHR44846">
    <property type="entry name" value="MANNOSYL-D-GLYCERATE TRANSPORT/METABOLISM SYSTEM REPRESSOR MNGR-RELATED"/>
    <property type="match status" value="1"/>
</dbReference>
<dbReference type="Pfam" id="PF07702">
    <property type="entry name" value="UTRA"/>
    <property type="match status" value="1"/>
</dbReference>
<evidence type="ECO:0000313" key="6">
    <source>
        <dbReference type="Proteomes" id="UP001557465"/>
    </source>
</evidence>
<dbReference type="PROSITE" id="PS50949">
    <property type="entry name" value="HTH_GNTR"/>
    <property type="match status" value="1"/>
</dbReference>
<dbReference type="SUPFAM" id="SSF64288">
    <property type="entry name" value="Chorismate lyase-like"/>
    <property type="match status" value="1"/>
</dbReference>
<comment type="caution">
    <text evidence="5">The sequence shown here is derived from an EMBL/GenBank/DDBJ whole genome shotgun (WGS) entry which is preliminary data.</text>
</comment>
<sequence length="238" mass="26871">MTQANQPQARTGLPIYQQISEMLIRDIAAGRLPDGERLPPERVMAADIGIAVGTLRRALEDLEEKGLLERVQGSGNYIRTQNLRSHFYSMFRIELLEGGGFPNARVLSIDVLDKPDDLPAFGTAPRASRIRRLRLLDETPIALEEIWLDGSMGEVAADGLEDSLYEYYKRALNFWITRAEDRVSFAPLPDWGPPALACKPGDTAGYIERLSWADTADSIEFSRTWFDTSRAHYVQRMR</sequence>
<gene>
    <name evidence="5" type="ORF">AB4874_16105</name>
</gene>
<name>A0ABV3TPV0_9RHOB</name>
<dbReference type="Gene3D" id="1.10.10.10">
    <property type="entry name" value="Winged helix-like DNA-binding domain superfamily/Winged helix DNA-binding domain"/>
    <property type="match status" value="1"/>
</dbReference>
<dbReference type="SUPFAM" id="SSF46785">
    <property type="entry name" value="Winged helix' DNA-binding domain"/>
    <property type="match status" value="1"/>
</dbReference>
<keyword evidence="1" id="KW-0805">Transcription regulation</keyword>
<accession>A0ABV3TPV0</accession>
<dbReference type="CDD" id="cd07377">
    <property type="entry name" value="WHTH_GntR"/>
    <property type="match status" value="1"/>
</dbReference>
<evidence type="ECO:0000259" key="4">
    <source>
        <dbReference type="PROSITE" id="PS50949"/>
    </source>
</evidence>
<feature type="domain" description="HTH gntR-type" evidence="4">
    <location>
        <begin position="13"/>
        <end position="81"/>
    </location>
</feature>
<dbReference type="InterPro" id="IPR000524">
    <property type="entry name" value="Tscrpt_reg_HTH_GntR"/>
</dbReference>
<dbReference type="Proteomes" id="UP001557465">
    <property type="component" value="Unassembled WGS sequence"/>
</dbReference>
<keyword evidence="6" id="KW-1185">Reference proteome</keyword>
<dbReference type="InterPro" id="IPR036390">
    <property type="entry name" value="WH_DNA-bd_sf"/>
</dbReference>
<dbReference type="InterPro" id="IPR036388">
    <property type="entry name" value="WH-like_DNA-bd_sf"/>
</dbReference>
<keyword evidence="2" id="KW-0238">DNA-binding</keyword>
<dbReference type="PANTHER" id="PTHR44846:SF1">
    <property type="entry name" value="MANNOSYL-D-GLYCERATE TRANSPORT_METABOLISM SYSTEM REPRESSOR MNGR-RELATED"/>
    <property type="match status" value="1"/>
</dbReference>
<evidence type="ECO:0000256" key="2">
    <source>
        <dbReference type="ARBA" id="ARBA00023125"/>
    </source>
</evidence>
<dbReference type="InterPro" id="IPR028978">
    <property type="entry name" value="Chorismate_lyase_/UTRA_dom_sf"/>
</dbReference>
<dbReference type="SMART" id="SM00345">
    <property type="entry name" value="HTH_GNTR"/>
    <property type="match status" value="1"/>
</dbReference>
<dbReference type="SMART" id="SM00866">
    <property type="entry name" value="UTRA"/>
    <property type="match status" value="1"/>
</dbReference>
<protein>
    <submittedName>
        <fullName evidence="5">GntR family transcriptional regulator</fullName>
    </submittedName>
</protein>
<evidence type="ECO:0000313" key="5">
    <source>
        <dbReference type="EMBL" id="MEX1663149.1"/>
    </source>
</evidence>
<evidence type="ECO:0000256" key="1">
    <source>
        <dbReference type="ARBA" id="ARBA00023015"/>
    </source>
</evidence>
<dbReference type="InterPro" id="IPR050679">
    <property type="entry name" value="Bact_HTH_transcr_reg"/>
</dbReference>
<dbReference type="Pfam" id="PF00392">
    <property type="entry name" value="GntR"/>
    <property type="match status" value="1"/>
</dbReference>
<dbReference type="RefSeq" id="WP_368392740.1">
    <property type="nucleotide sequence ID" value="NZ_JBFRYC010000012.1"/>
</dbReference>
<organism evidence="5 6">
    <name type="scientific">Thioclava arctica</name>
    <dbReference type="NCBI Taxonomy" id="3238301"/>
    <lineage>
        <taxon>Bacteria</taxon>
        <taxon>Pseudomonadati</taxon>
        <taxon>Pseudomonadota</taxon>
        <taxon>Alphaproteobacteria</taxon>
        <taxon>Rhodobacterales</taxon>
        <taxon>Paracoccaceae</taxon>
        <taxon>Thioclava</taxon>
    </lineage>
</organism>